<dbReference type="Pfam" id="PF00032">
    <property type="entry name" value="Cytochrom_B_C"/>
    <property type="match status" value="1"/>
</dbReference>
<comment type="subcellular location">
    <subcellularLocation>
        <location evidence="2">Mitochondrion inner membrane</location>
        <topology evidence="2">Multi-pass membrane protein</topology>
    </subcellularLocation>
</comment>
<evidence type="ECO:0000256" key="17">
    <source>
        <dbReference type="PIRSR" id="PIRSR038885-2"/>
    </source>
</evidence>
<dbReference type="Pfam" id="PF00033">
    <property type="entry name" value="Cytochrome_B"/>
    <property type="match status" value="1"/>
</dbReference>
<dbReference type="InterPro" id="IPR027387">
    <property type="entry name" value="Cytb/b6-like_sf"/>
</dbReference>
<comment type="function">
    <text evidence="1 18">Component of the ubiquinol-cytochrome c reductase complex (complex III or cytochrome b-c1 complex) that is part of the mitochondrial respiratory chain. The b-c1 complex mediates electron transfer from ubiquinol to cytochrome c. Contributes to the generation of a proton gradient across the mitochondrial membrane that is then used for ATP synthesis.</text>
</comment>
<keyword evidence="5 17" id="KW-0349">Heme</keyword>
<feature type="transmembrane region" description="Helical" evidence="18">
    <location>
        <begin position="109"/>
        <end position="132"/>
    </location>
</feature>
<evidence type="ECO:0000256" key="1">
    <source>
        <dbReference type="ARBA" id="ARBA00002566"/>
    </source>
</evidence>
<keyword evidence="11 18" id="KW-1133">Transmembrane helix</keyword>
<evidence type="ECO:0000256" key="9">
    <source>
        <dbReference type="ARBA" id="ARBA00022792"/>
    </source>
</evidence>
<reference evidence="21" key="1">
    <citation type="journal article" date="2014" name="Genome Biol. Evol.">
        <title>Ascidian mitogenomics: comparison of evolutionary rates in closely related taxa provides evidence of ongoing speciation events.</title>
        <authorList>
            <person name="Griggio F."/>
            <person name="Voskoboynik A."/>
            <person name="Iannelli F."/>
            <person name="Justy F."/>
            <person name="Tilak M.K."/>
            <person name="Turon X."/>
            <person name="Pesole G."/>
            <person name="Douzery E.J."/>
            <person name="Mastrototaro F."/>
            <person name="Gissi C."/>
        </authorList>
    </citation>
    <scope>NUCLEOTIDE SEQUENCE</scope>
    <source>
        <strain evidence="21">VE</strain>
        <tissue evidence="21">Colony</tissue>
    </source>
</reference>
<evidence type="ECO:0000256" key="16">
    <source>
        <dbReference type="PIRSR" id="PIRSR038885-1"/>
    </source>
</evidence>
<feature type="transmembrane region" description="Helical" evidence="18">
    <location>
        <begin position="139"/>
        <end position="157"/>
    </location>
</feature>
<dbReference type="GO" id="GO:0008121">
    <property type="term" value="F:quinol-cytochrome-c reductase activity"/>
    <property type="evidence" value="ECO:0007669"/>
    <property type="project" value="InterPro"/>
</dbReference>
<evidence type="ECO:0000256" key="2">
    <source>
        <dbReference type="ARBA" id="ARBA00004448"/>
    </source>
</evidence>
<evidence type="ECO:0000259" key="20">
    <source>
        <dbReference type="PROSITE" id="PS51003"/>
    </source>
</evidence>
<protein>
    <recommendedName>
        <fullName evidence="3 18">Cytochrome b</fullName>
    </recommendedName>
</protein>
<evidence type="ECO:0000256" key="14">
    <source>
        <dbReference type="ARBA" id="ARBA00023128"/>
    </source>
</evidence>
<feature type="transmembrane region" description="Helical" evidence="18">
    <location>
        <begin position="290"/>
        <end position="310"/>
    </location>
</feature>
<keyword evidence="8 17" id="KW-0479">Metal-binding</keyword>
<evidence type="ECO:0000256" key="13">
    <source>
        <dbReference type="ARBA" id="ARBA00023075"/>
    </source>
</evidence>
<keyword evidence="6 18" id="KW-0679">Respiratory chain</keyword>
<dbReference type="InterPro" id="IPR036150">
    <property type="entry name" value="Cyt_b/b6_C_sf"/>
</dbReference>
<feature type="transmembrane region" description="Helical" evidence="18">
    <location>
        <begin position="322"/>
        <end position="341"/>
    </location>
</feature>
<evidence type="ECO:0000256" key="8">
    <source>
        <dbReference type="ARBA" id="ARBA00022723"/>
    </source>
</evidence>
<dbReference type="PROSITE" id="PS51002">
    <property type="entry name" value="CYTB_NTER"/>
    <property type="match status" value="1"/>
</dbReference>
<keyword evidence="7 18" id="KW-0812">Transmembrane</keyword>
<dbReference type="PANTHER" id="PTHR19271:SF16">
    <property type="entry name" value="CYTOCHROME B"/>
    <property type="match status" value="1"/>
</dbReference>
<dbReference type="InterPro" id="IPR005797">
    <property type="entry name" value="Cyt_b/b6_N"/>
</dbReference>
<dbReference type="SUPFAM" id="SSF81342">
    <property type="entry name" value="Transmembrane di-heme cytochromes"/>
    <property type="match status" value="1"/>
</dbReference>
<keyword evidence="13" id="KW-0830">Ubiquinone</keyword>
<dbReference type="CDD" id="cd00290">
    <property type="entry name" value="cytochrome_b_C"/>
    <property type="match status" value="1"/>
</dbReference>
<dbReference type="PIRSF" id="PIRSF038885">
    <property type="entry name" value="COB"/>
    <property type="match status" value="1"/>
</dbReference>
<geneLocation type="mitochondrion" evidence="21"/>
<comment type="similarity">
    <text evidence="18">Belongs to the cytochrome b family.</text>
</comment>
<dbReference type="PROSITE" id="PS51003">
    <property type="entry name" value="CYTB_CTER"/>
    <property type="match status" value="1"/>
</dbReference>
<keyword evidence="4 18" id="KW-0813">Transport</keyword>
<accession>A0A024FS77</accession>
<dbReference type="InterPro" id="IPR048260">
    <property type="entry name" value="Cytochrome_b_C_euk/bac"/>
</dbReference>
<feature type="transmembrane region" description="Helical" evidence="18">
    <location>
        <begin position="177"/>
        <end position="198"/>
    </location>
</feature>
<dbReference type="InterPro" id="IPR005798">
    <property type="entry name" value="Cyt_b/b6_C"/>
</dbReference>
<dbReference type="Gene3D" id="1.20.810.10">
    <property type="entry name" value="Cytochrome Bc1 Complex, Chain C"/>
    <property type="match status" value="1"/>
</dbReference>
<feature type="transmembrane region" description="Helical" evidence="18">
    <location>
        <begin position="76"/>
        <end position="97"/>
    </location>
</feature>
<keyword evidence="14 18" id="KW-0496">Mitochondrion</keyword>
<feature type="domain" description="Cytochrome b/b6 N-terminal region profile" evidence="19">
    <location>
        <begin position="1"/>
        <end position="208"/>
    </location>
</feature>
<feature type="binding site" evidence="16">
    <location>
        <position position="200"/>
    </location>
    <ligand>
        <name>a ubiquinone</name>
        <dbReference type="ChEBI" id="CHEBI:16389"/>
    </ligand>
</feature>
<evidence type="ECO:0000313" key="21">
    <source>
        <dbReference type="EMBL" id="CAQ68359.2"/>
    </source>
</evidence>
<organism evidence="21">
    <name type="scientific">Botryllus schlosseri</name>
    <name type="common">Golden star tunicate</name>
    <name type="synonym">Alcyonium schlosseri</name>
    <dbReference type="NCBI Taxonomy" id="30301"/>
    <lineage>
        <taxon>Eukaryota</taxon>
        <taxon>Metazoa</taxon>
        <taxon>Chordata</taxon>
        <taxon>Tunicata</taxon>
        <taxon>Ascidiacea</taxon>
        <taxon>Stolidobranchia</taxon>
        <taxon>Styelidae</taxon>
        <taxon>Botryllus</taxon>
    </lineage>
</organism>
<feature type="binding site" description="axial binding residue" evidence="17">
    <location>
        <position position="96"/>
    </location>
    <ligand>
        <name>heme b</name>
        <dbReference type="ChEBI" id="CHEBI:60344"/>
        <label>b566</label>
    </ligand>
    <ligandPart>
        <name>Fe</name>
        <dbReference type="ChEBI" id="CHEBI:18248"/>
    </ligandPart>
</feature>
<feature type="domain" description="Cytochrome b/b6 C-terminal region profile" evidence="20">
    <location>
        <begin position="209"/>
        <end position="371"/>
    </location>
</feature>
<dbReference type="GO" id="GO:0006122">
    <property type="term" value="P:mitochondrial electron transport, ubiquinol to cytochrome c"/>
    <property type="evidence" value="ECO:0007669"/>
    <property type="project" value="TreeGrafter"/>
</dbReference>
<keyword evidence="10 18" id="KW-0249">Electron transport</keyword>
<evidence type="ECO:0000256" key="10">
    <source>
        <dbReference type="ARBA" id="ARBA00022982"/>
    </source>
</evidence>
<feature type="binding site" description="axial binding residue" evidence="17">
    <location>
        <position position="181"/>
    </location>
    <ligand>
        <name>heme b</name>
        <dbReference type="ChEBI" id="CHEBI:60344"/>
        <label>b562</label>
    </ligand>
    <ligandPart>
        <name>Fe</name>
        <dbReference type="ChEBI" id="CHEBI:18248"/>
    </ligandPart>
</feature>
<dbReference type="GO" id="GO:0016491">
    <property type="term" value="F:oxidoreductase activity"/>
    <property type="evidence" value="ECO:0007669"/>
    <property type="project" value="UniProtKB-UniRule"/>
</dbReference>
<dbReference type="GO" id="GO:0046872">
    <property type="term" value="F:metal ion binding"/>
    <property type="evidence" value="ECO:0007669"/>
    <property type="project" value="UniProtKB-UniRule"/>
</dbReference>
<sequence>MVMFRKNELVSLFLGSFSYLPVPINISFWWNWGSTAGVSLIIQILSGIFLTMHYISDLSLAFDSVVHIDRDVNFGWVIRSVHSNGASLFLLCIFMHIGRGLYYKSFINFHTWGVGIILLLVSMLTAFFGYVLPWGQMSFWGATVITNFLSVIPVYGVDIVNWIWGGYSVGGPTLTRFYTFHFLFPFVIAVLSLVHLVFLHRSGSSNPVQVSSSSVKMYFWPYSGIKDILGFMVIFIFFFSIVFFFPTVFMDPENFMKANPMVTPVHIKPEWYFLFAYAILRCIPNKTMGVLALVFSILFLYLVPLLNFIFNQEFLKSNGFFYQLSFWIFSMNFIILTWLGGSPVEEPYILLAQLSSVVYFVSLVLMGVLVG</sequence>
<keyword evidence="9" id="KW-0999">Mitochondrion inner membrane</keyword>
<dbReference type="CDD" id="cd00284">
    <property type="entry name" value="Cytochrome_b_N"/>
    <property type="match status" value="1"/>
</dbReference>
<evidence type="ECO:0000256" key="4">
    <source>
        <dbReference type="ARBA" id="ARBA00022448"/>
    </source>
</evidence>
<name>A0A024FS77_BOTSH</name>
<dbReference type="GO" id="GO:0005743">
    <property type="term" value="C:mitochondrial inner membrane"/>
    <property type="evidence" value="ECO:0007669"/>
    <property type="project" value="UniProtKB-SubCell"/>
</dbReference>
<feature type="transmembrane region" description="Helical" evidence="18">
    <location>
        <begin position="36"/>
        <end position="55"/>
    </location>
</feature>
<dbReference type="InterPro" id="IPR048259">
    <property type="entry name" value="Cytochrome_b_N_euk/bac"/>
</dbReference>
<dbReference type="SUPFAM" id="SSF81648">
    <property type="entry name" value="a domain/subunit of cytochrome bc1 complex (Ubiquinol-cytochrome c reductase)"/>
    <property type="match status" value="1"/>
</dbReference>
<dbReference type="InterPro" id="IPR016174">
    <property type="entry name" value="Di-haem_cyt_TM"/>
</dbReference>
<evidence type="ECO:0000256" key="5">
    <source>
        <dbReference type="ARBA" id="ARBA00022617"/>
    </source>
</evidence>
<dbReference type="InterPro" id="IPR030689">
    <property type="entry name" value="Cytochrome_b"/>
</dbReference>
<evidence type="ECO:0000256" key="12">
    <source>
        <dbReference type="ARBA" id="ARBA00023004"/>
    </source>
</evidence>
<dbReference type="AlphaFoldDB" id="A0A024FS77"/>
<feature type="transmembrane region" description="Helical" evidence="18">
    <location>
        <begin position="12"/>
        <end position="30"/>
    </location>
</feature>
<evidence type="ECO:0000256" key="18">
    <source>
        <dbReference type="RuleBase" id="RU362117"/>
    </source>
</evidence>
<feature type="binding site" description="axial binding residue" evidence="17">
    <location>
        <position position="195"/>
    </location>
    <ligand>
        <name>heme b</name>
        <dbReference type="ChEBI" id="CHEBI:60344"/>
        <label>b566</label>
    </ligand>
    <ligandPart>
        <name>Fe</name>
        <dbReference type="ChEBI" id="CHEBI:18248"/>
    </ligandPart>
</feature>
<comment type="cofactor">
    <cofactor evidence="18">
        <name>heme b</name>
        <dbReference type="ChEBI" id="CHEBI:60344"/>
    </cofactor>
    <text evidence="18">Binds 2 heme groups non-covalently.</text>
</comment>
<comment type="cofactor">
    <cofactor evidence="17">
        <name>heme</name>
        <dbReference type="ChEBI" id="CHEBI:30413"/>
    </cofactor>
    <text evidence="17">Binds 2 heme groups non-covalently.</text>
</comment>
<proteinExistence type="inferred from homology"/>
<evidence type="ECO:0000256" key="3">
    <source>
        <dbReference type="ARBA" id="ARBA00013531"/>
    </source>
</evidence>
<gene>
    <name evidence="21" type="primary">cob</name>
</gene>
<evidence type="ECO:0000256" key="7">
    <source>
        <dbReference type="ARBA" id="ARBA00022692"/>
    </source>
</evidence>
<feature type="binding site" description="axial binding residue" evidence="17">
    <location>
        <position position="82"/>
    </location>
    <ligand>
        <name>heme b</name>
        <dbReference type="ChEBI" id="CHEBI:60344"/>
        <label>b562</label>
    </ligand>
    <ligandPart>
        <name>Fe</name>
        <dbReference type="ChEBI" id="CHEBI:18248"/>
    </ligandPart>
</feature>
<keyword evidence="15 18" id="KW-0472">Membrane</keyword>
<evidence type="ECO:0000259" key="19">
    <source>
        <dbReference type="PROSITE" id="PS51002"/>
    </source>
</evidence>
<feature type="transmembrane region" description="Helical" evidence="18">
    <location>
        <begin position="348"/>
        <end position="370"/>
    </location>
</feature>
<evidence type="ECO:0000256" key="15">
    <source>
        <dbReference type="ARBA" id="ARBA00023136"/>
    </source>
</evidence>
<dbReference type="GO" id="GO:0045275">
    <property type="term" value="C:respiratory chain complex III"/>
    <property type="evidence" value="ECO:0007669"/>
    <property type="project" value="InterPro"/>
</dbReference>
<dbReference type="PANTHER" id="PTHR19271">
    <property type="entry name" value="CYTOCHROME B"/>
    <property type="match status" value="1"/>
</dbReference>
<keyword evidence="12 17" id="KW-0408">Iron</keyword>
<dbReference type="EMBL" id="FM177702">
    <property type="protein sequence ID" value="CAQ68359.2"/>
    <property type="molecule type" value="Genomic_DNA"/>
</dbReference>
<evidence type="ECO:0000256" key="6">
    <source>
        <dbReference type="ARBA" id="ARBA00022660"/>
    </source>
</evidence>
<feature type="transmembrane region" description="Helical" evidence="18">
    <location>
        <begin position="219"/>
        <end position="245"/>
    </location>
</feature>
<evidence type="ECO:0000256" key="11">
    <source>
        <dbReference type="ARBA" id="ARBA00022989"/>
    </source>
</evidence>